<evidence type="ECO:0008006" key="4">
    <source>
        <dbReference type="Google" id="ProtNLM"/>
    </source>
</evidence>
<keyword evidence="3" id="KW-1185">Reference proteome</keyword>
<protein>
    <recommendedName>
        <fullName evidence="4">Tudor domain-containing protein</fullName>
    </recommendedName>
</protein>
<evidence type="ECO:0000313" key="3">
    <source>
        <dbReference type="Proteomes" id="UP000015101"/>
    </source>
</evidence>
<accession>T1G3I5</accession>
<dbReference type="AlphaFoldDB" id="T1G3I5"/>
<evidence type="ECO:0000313" key="1">
    <source>
        <dbReference type="EMBL" id="ESO04554.1"/>
    </source>
</evidence>
<dbReference type="STRING" id="6412.T1G3I5"/>
<dbReference type="GeneID" id="20215633"/>
<dbReference type="EMBL" id="AMQM01004111">
    <property type="status" value="NOT_ANNOTATED_CDS"/>
    <property type="molecule type" value="Genomic_DNA"/>
</dbReference>
<dbReference type="OrthoDB" id="10068428at2759"/>
<organism evidence="2 3">
    <name type="scientific">Helobdella robusta</name>
    <name type="common">Californian leech</name>
    <dbReference type="NCBI Taxonomy" id="6412"/>
    <lineage>
        <taxon>Eukaryota</taxon>
        <taxon>Metazoa</taxon>
        <taxon>Spiralia</taxon>
        <taxon>Lophotrochozoa</taxon>
        <taxon>Annelida</taxon>
        <taxon>Clitellata</taxon>
        <taxon>Hirudinea</taxon>
        <taxon>Rhynchobdellida</taxon>
        <taxon>Glossiphoniidae</taxon>
        <taxon>Helobdella</taxon>
    </lineage>
</organism>
<dbReference type="CDD" id="cd20389">
    <property type="entry name" value="Tudor_ARID4_rpt1"/>
    <property type="match status" value="1"/>
</dbReference>
<name>T1G3I5_HELRO</name>
<dbReference type="InParanoid" id="T1G3I5"/>
<dbReference type="Proteomes" id="UP000015101">
    <property type="component" value="Unassembled WGS sequence"/>
</dbReference>
<gene>
    <name evidence="2" type="primary">20215633</name>
    <name evidence="1" type="ORF">HELRODRAFT_79016</name>
</gene>
<dbReference type="RefSeq" id="XP_009017133.1">
    <property type="nucleotide sequence ID" value="XM_009018885.1"/>
</dbReference>
<reference evidence="1 3" key="2">
    <citation type="journal article" date="2013" name="Nature">
        <title>Insights into bilaterian evolution from three spiralian genomes.</title>
        <authorList>
            <person name="Simakov O."/>
            <person name="Marletaz F."/>
            <person name="Cho S.J."/>
            <person name="Edsinger-Gonzales E."/>
            <person name="Havlak P."/>
            <person name="Hellsten U."/>
            <person name="Kuo D.H."/>
            <person name="Larsson T."/>
            <person name="Lv J."/>
            <person name="Arendt D."/>
            <person name="Savage R."/>
            <person name="Osoegawa K."/>
            <person name="de Jong P."/>
            <person name="Grimwood J."/>
            <person name="Chapman J.A."/>
            <person name="Shapiro H."/>
            <person name="Aerts A."/>
            <person name="Otillar R.P."/>
            <person name="Terry A.Y."/>
            <person name="Boore J.L."/>
            <person name="Grigoriev I.V."/>
            <person name="Lindberg D.R."/>
            <person name="Seaver E.C."/>
            <person name="Weisblat D.A."/>
            <person name="Putnam N.H."/>
            <person name="Rokhsar D.S."/>
        </authorList>
    </citation>
    <scope>NUCLEOTIDE SEQUENCE</scope>
</reference>
<dbReference type="InterPro" id="IPR051232">
    <property type="entry name" value="ARID/SWI1_ChromRemod"/>
</dbReference>
<reference evidence="2" key="3">
    <citation type="submission" date="2015-06" db="UniProtKB">
        <authorList>
            <consortium name="EnsemblMetazoa"/>
        </authorList>
    </citation>
    <scope>IDENTIFICATION</scope>
</reference>
<dbReference type="EnsemblMetazoa" id="HelroT79016">
    <property type="protein sequence ID" value="HelroP79016"/>
    <property type="gene ID" value="HelroG79016"/>
</dbReference>
<reference evidence="3" key="1">
    <citation type="submission" date="2012-12" db="EMBL/GenBank/DDBJ databases">
        <authorList>
            <person name="Hellsten U."/>
            <person name="Grimwood J."/>
            <person name="Chapman J.A."/>
            <person name="Shapiro H."/>
            <person name="Aerts A."/>
            <person name="Otillar R.P."/>
            <person name="Terry A.Y."/>
            <person name="Boore J.L."/>
            <person name="Simakov O."/>
            <person name="Marletaz F."/>
            <person name="Cho S.-J."/>
            <person name="Edsinger-Gonzales E."/>
            <person name="Havlak P."/>
            <person name="Kuo D.-H."/>
            <person name="Larsson T."/>
            <person name="Lv J."/>
            <person name="Arendt D."/>
            <person name="Savage R."/>
            <person name="Osoegawa K."/>
            <person name="de Jong P."/>
            <person name="Lindberg D.R."/>
            <person name="Seaver E.C."/>
            <person name="Weisblat D.A."/>
            <person name="Putnam N.H."/>
            <person name="Grigoriev I.V."/>
            <person name="Rokhsar D.S."/>
        </authorList>
    </citation>
    <scope>NUCLEOTIDE SEQUENCE</scope>
</reference>
<dbReference type="HOGENOM" id="CLU_2801304_0_0_1"/>
<dbReference type="PANTHER" id="PTHR13964">
    <property type="entry name" value="RBP-RELATED"/>
    <property type="match status" value="1"/>
</dbReference>
<proteinExistence type="predicted"/>
<dbReference type="PANTHER" id="PTHR13964:SF27">
    <property type="entry name" value="HAT-TRICK, ISOFORM D"/>
    <property type="match status" value="1"/>
</dbReference>
<dbReference type="CTD" id="20215633"/>
<sequence length="68" mass="7624">DEMPYLSAGDEVSAKYKGAFCEAIITKVHQSVKCKLTLKDGQKSCIAYDKDVKGTLKVYLINNYLVYN</sequence>
<dbReference type="KEGG" id="hro:HELRODRAFT_79016"/>
<evidence type="ECO:0000313" key="2">
    <source>
        <dbReference type="EnsemblMetazoa" id="HelroP79016"/>
    </source>
</evidence>
<dbReference type="EMBL" id="KB096457">
    <property type="protein sequence ID" value="ESO04554.1"/>
    <property type="molecule type" value="Genomic_DNA"/>
</dbReference>
<dbReference type="Gene3D" id="2.30.30.140">
    <property type="match status" value="1"/>
</dbReference>